<dbReference type="Gene3D" id="3.10.350.10">
    <property type="entry name" value="LysM domain"/>
    <property type="match status" value="2"/>
</dbReference>
<dbReference type="PANTHER" id="PTHR34700:SF4">
    <property type="entry name" value="PHAGE-LIKE ELEMENT PBSX PROTEIN XKDP"/>
    <property type="match status" value="1"/>
</dbReference>
<dbReference type="InterPro" id="IPR052196">
    <property type="entry name" value="Bact_Kbp"/>
</dbReference>
<feature type="domain" description="LysM" evidence="2">
    <location>
        <begin position="126"/>
        <end position="175"/>
    </location>
</feature>
<dbReference type="PROSITE" id="PS51782">
    <property type="entry name" value="LYSM"/>
    <property type="match status" value="2"/>
</dbReference>
<feature type="region of interest" description="Disordered" evidence="1">
    <location>
        <begin position="1"/>
        <end position="33"/>
    </location>
</feature>
<reference evidence="3" key="1">
    <citation type="journal article" date="2014" name="Front. Microbiol.">
        <title>High frequency of phylogenetically diverse reductive dehalogenase-homologous genes in deep subseafloor sedimentary metagenomes.</title>
        <authorList>
            <person name="Kawai M."/>
            <person name="Futagami T."/>
            <person name="Toyoda A."/>
            <person name="Takaki Y."/>
            <person name="Nishi S."/>
            <person name="Hori S."/>
            <person name="Arai W."/>
            <person name="Tsubouchi T."/>
            <person name="Morono Y."/>
            <person name="Uchiyama I."/>
            <person name="Ito T."/>
            <person name="Fujiyama A."/>
            <person name="Inagaki F."/>
            <person name="Takami H."/>
        </authorList>
    </citation>
    <scope>NUCLEOTIDE SEQUENCE</scope>
    <source>
        <strain evidence="3">Expedition CK06-06</strain>
    </source>
</reference>
<proteinExistence type="predicted"/>
<evidence type="ECO:0000256" key="1">
    <source>
        <dbReference type="SAM" id="MobiDB-lite"/>
    </source>
</evidence>
<organism evidence="3">
    <name type="scientific">marine sediment metagenome</name>
    <dbReference type="NCBI Taxonomy" id="412755"/>
    <lineage>
        <taxon>unclassified sequences</taxon>
        <taxon>metagenomes</taxon>
        <taxon>ecological metagenomes</taxon>
    </lineage>
</organism>
<dbReference type="CDD" id="cd00118">
    <property type="entry name" value="LysM"/>
    <property type="match status" value="2"/>
</dbReference>
<dbReference type="SMART" id="SM00257">
    <property type="entry name" value="LysM"/>
    <property type="match status" value="2"/>
</dbReference>
<feature type="compositionally biased region" description="Pro residues" evidence="1">
    <location>
        <begin position="14"/>
        <end position="33"/>
    </location>
</feature>
<feature type="domain" description="LysM" evidence="2">
    <location>
        <begin position="47"/>
        <end position="96"/>
    </location>
</feature>
<feature type="non-terminal residue" evidence="3">
    <location>
        <position position="1"/>
    </location>
</feature>
<name>X0Y447_9ZZZZ</name>
<accession>X0Y447</accession>
<protein>
    <recommendedName>
        <fullName evidence="2">LysM domain-containing protein</fullName>
    </recommendedName>
</protein>
<dbReference type="PANTHER" id="PTHR34700">
    <property type="entry name" value="POTASSIUM BINDING PROTEIN KBP"/>
    <property type="match status" value="1"/>
</dbReference>
<dbReference type="Pfam" id="PF01476">
    <property type="entry name" value="LysM"/>
    <property type="match status" value="2"/>
</dbReference>
<dbReference type="SUPFAM" id="SSF54106">
    <property type="entry name" value="LysM domain"/>
    <property type="match status" value="2"/>
</dbReference>
<evidence type="ECO:0000313" key="3">
    <source>
        <dbReference type="EMBL" id="GAG50719.1"/>
    </source>
</evidence>
<sequence>RPSPVYEPVEVTRPPEPPRTVEPEPAPVAPPVEPPVSVVEGVAPQLKTYTVQEDDNLWKLAERFYGDGSLWTRIDDANRDVIPPSNVLQVGTVLVIPEVGPGTAEVLPPPSRVEGPPPLPPAADTTTYTVERGDTLYGIARKLYGDGNLHTTILEANRDRVPDPRKIPVGTVLVIPPKPSPGE</sequence>
<dbReference type="InterPro" id="IPR018392">
    <property type="entry name" value="LysM"/>
</dbReference>
<dbReference type="AlphaFoldDB" id="X0Y447"/>
<dbReference type="InterPro" id="IPR036779">
    <property type="entry name" value="LysM_dom_sf"/>
</dbReference>
<evidence type="ECO:0000259" key="2">
    <source>
        <dbReference type="PROSITE" id="PS51782"/>
    </source>
</evidence>
<comment type="caution">
    <text evidence="3">The sequence shown here is derived from an EMBL/GenBank/DDBJ whole genome shotgun (WGS) entry which is preliminary data.</text>
</comment>
<gene>
    <name evidence="3" type="ORF">S01H1_82572</name>
</gene>
<dbReference type="EMBL" id="BARS01055990">
    <property type="protein sequence ID" value="GAG50719.1"/>
    <property type="molecule type" value="Genomic_DNA"/>
</dbReference>
<feature type="compositionally biased region" description="Low complexity" evidence="1">
    <location>
        <begin position="1"/>
        <end position="12"/>
    </location>
</feature>